<proteinExistence type="predicted"/>
<dbReference type="Gene3D" id="3.40.1350.10">
    <property type="match status" value="1"/>
</dbReference>
<keyword evidence="2" id="KW-0540">Nuclease</keyword>
<accession>A0A2S0JWS5</accession>
<gene>
    <name evidence="5" type="ORF">LS41612_04540</name>
    <name evidence="6" type="ORF">NCTC10338_03870</name>
</gene>
<dbReference type="GO" id="GO:0016788">
    <property type="term" value="F:hydrolase activity, acting on ester bonds"/>
    <property type="evidence" value="ECO:0007669"/>
    <property type="project" value="InterPro"/>
</dbReference>
<dbReference type="EMBL" id="UFSZ01000001">
    <property type="protein sequence ID" value="SUV18712.1"/>
    <property type="molecule type" value="Genomic_DNA"/>
</dbReference>
<reference evidence="6 8" key="2">
    <citation type="submission" date="2018-06" db="EMBL/GenBank/DDBJ databases">
        <authorList>
            <consortium name="Pathogen Informatics"/>
            <person name="Doyle S."/>
        </authorList>
    </citation>
    <scope>NUCLEOTIDE SEQUENCE [LARGE SCALE GENOMIC DNA]</scope>
    <source>
        <strain evidence="6 8">NCTC10338</strain>
    </source>
</reference>
<sequence>MRERDIETHLRNEIKKIGGKAYKWESPGNAGVPDRIIFLPNGQVHLVELKAPGKKPTALQLAQHRKLALLGHQVYVLDSKEAVNGFIQDVM</sequence>
<dbReference type="InterPro" id="IPR014883">
    <property type="entry name" value="VRR_NUC"/>
</dbReference>
<dbReference type="RefSeq" id="WP_024364770.1">
    <property type="nucleotide sequence ID" value="NZ_BJNS01000070.1"/>
</dbReference>
<evidence type="ECO:0000313" key="8">
    <source>
        <dbReference type="Proteomes" id="UP000255295"/>
    </source>
</evidence>
<dbReference type="GeneID" id="48275457"/>
<protein>
    <submittedName>
        <fullName evidence="5">Nuclease</fullName>
    </submittedName>
    <submittedName>
        <fullName evidence="6">Phage protein</fullName>
    </submittedName>
</protein>
<dbReference type="Proteomes" id="UP000255295">
    <property type="component" value="Unassembled WGS sequence"/>
</dbReference>
<evidence type="ECO:0000313" key="5">
    <source>
        <dbReference type="EMBL" id="AVK95592.1"/>
    </source>
</evidence>
<dbReference type="GO" id="GO:0003676">
    <property type="term" value="F:nucleic acid binding"/>
    <property type="evidence" value="ECO:0007669"/>
    <property type="project" value="InterPro"/>
</dbReference>
<dbReference type="AlphaFoldDB" id="A0A2S0JWS5"/>
<evidence type="ECO:0000256" key="2">
    <source>
        <dbReference type="ARBA" id="ARBA00022722"/>
    </source>
</evidence>
<organism evidence="5 7">
    <name type="scientific">Lysinibacillus sphaericus</name>
    <name type="common">Bacillus sphaericus</name>
    <dbReference type="NCBI Taxonomy" id="1421"/>
    <lineage>
        <taxon>Bacteria</taxon>
        <taxon>Bacillati</taxon>
        <taxon>Bacillota</taxon>
        <taxon>Bacilli</taxon>
        <taxon>Bacillales</taxon>
        <taxon>Bacillaceae</taxon>
        <taxon>Lysinibacillus</taxon>
    </lineage>
</organism>
<evidence type="ECO:0000313" key="7">
    <source>
        <dbReference type="Proteomes" id="UP000238825"/>
    </source>
</evidence>
<comment type="cofactor">
    <cofactor evidence="1">
        <name>Mg(2+)</name>
        <dbReference type="ChEBI" id="CHEBI:18420"/>
    </cofactor>
</comment>
<dbReference type="EMBL" id="CP019980">
    <property type="protein sequence ID" value="AVK95592.1"/>
    <property type="molecule type" value="Genomic_DNA"/>
</dbReference>
<keyword evidence="3" id="KW-0378">Hydrolase</keyword>
<evidence type="ECO:0000256" key="1">
    <source>
        <dbReference type="ARBA" id="ARBA00001946"/>
    </source>
</evidence>
<dbReference type="GO" id="GO:0004518">
    <property type="term" value="F:nuclease activity"/>
    <property type="evidence" value="ECO:0007669"/>
    <property type="project" value="UniProtKB-KW"/>
</dbReference>
<name>A0A2S0JWS5_LYSSH</name>
<evidence type="ECO:0000259" key="4">
    <source>
        <dbReference type="SMART" id="SM00990"/>
    </source>
</evidence>
<evidence type="ECO:0000256" key="3">
    <source>
        <dbReference type="ARBA" id="ARBA00022801"/>
    </source>
</evidence>
<dbReference type="SMART" id="SM00990">
    <property type="entry name" value="VRR_NUC"/>
    <property type="match status" value="1"/>
</dbReference>
<reference evidence="5 7" key="1">
    <citation type="submission" date="2017-03" db="EMBL/GenBank/DDBJ databases">
        <title>The whole genome sequencing and assembly of Lysinibacillus sphaericus DSM 28T strain.</title>
        <authorList>
            <person name="Lee Y.-J."/>
            <person name="Yi H."/>
            <person name="Bahn Y.-S."/>
            <person name="Kim J.F."/>
            <person name="Lee D.-W."/>
        </authorList>
    </citation>
    <scope>NUCLEOTIDE SEQUENCE [LARGE SCALE GENOMIC DNA]</scope>
    <source>
        <strain evidence="5 7">DSM 28</strain>
    </source>
</reference>
<evidence type="ECO:0000313" key="6">
    <source>
        <dbReference type="EMBL" id="SUV18712.1"/>
    </source>
</evidence>
<dbReference type="Proteomes" id="UP000238825">
    <property type="component" value="Chromosome"/>
</dbReference>
<feature type="domain" description="VRR-NUC" evidence="4">
    <location>
        <begin position="1"/>
        <end position="81"/>
    </location>
</feature>
<dbReference type="InterPro" id="IPR011856">
    <property type="entry name" value="tRNA_endonuc-like_dom_sf"/>
</dbReference>